<dbReference type="Proteomes" id="UP000000437">
    <property type="component" value="Chromosome 4"/>
</dbReference>
<proteinExistence type="predicted"/>
<keyword evidence="1" id="KW-1185">Reference proteome</keyword>
<accession>A0AC58JDG4</accession>
<protein>
    <submittedName>
        <fullName evidence="2">Uncharacterized protein</fullName>
    </submittedName>
</protein>
<reference evidence="2" key="1">
    <citation type="submission" date="2025-08" db="UniProtKB">
        <authorList>
            <consortium name="RefSeq"/>
        </authorList>
    </citation>
    <scope>IDENTIFICATION</scope>
    <source>
        <strain evidence="2">Tuebingen</strain>
        <tissue evidence="2">Fibroblasts and whole tissue</tissue>
    </source>
</reference>
<dbReference type="RefSeq" id="XP_073804522.1">
    <property type="nucleotide sequence ID" value="XM_073948421.1"/>
</dbReference>
<organism evidence="1 2">
    <name type="scientific">Danio rerio</name>
    <name type="common">Zebrafish</name>
    <name type="synonym">Brachydanio rerio</name>
    <dbReference type="NCBI Taxonomy" id="7955"/>
    <lineage>
        <taxon>Eukaryota</taxon>
        <taxon>Metazoa</taxon>
        <taxon>Chordata</taxon>
        <taxon>Craniata</taxon>
        <taxon>Vertebrata</taxon>
        <taxon>Euteleostomi</taxon>
        <taxon>Actinopterygii</taxon>
        <taxon>Neopterygii</taxon>
        <taxon>Teleostei</taxon>
        <taxon>Ostariophysi</taxon>
        <taxon>Cypriniformes</taxon>
        <taxon>Danionidae</taxon>
        <taxon>Danioninae</taxon>
        <taxon>Danio</taxon>
    </lineage>
</organism>
<gene>
    <name evidence="2" type="primary">LOC141381804</name>
</gene>
<sequence>MWQWYSLHKTLQADLQAGSAQEKKMAQEAFCSVRQWLTMKEEDISVKTLKRFRQYILNKEKPLEDRPLPAAAASSSSSGSRGDGGWADDALLVEALSAFEAQAVEDKGGLPKKPLSFPERQGAGETKRRKRSCEDLSQKPHSDSPLSAAPASTSLLEAPASASLVPGQSSSSAPASASSVPGQSSSSAPASASSFPASASLSAPVSASSVPALASSAPTSASSVPASASSSAPASASVSASDVQPRRSSGGSTHSDPAHSEVLFEGWHKMWESGLHGLPSADILWLKEDAERGLFQRAMSYKDKHGNRKWRKVLKDDRMWFHPPEFPGVVEGKVPSADSFFHSSVFFWRPVGVWRYSLRCPRSDCPARTNQKAFLYRCGYSSTVRQICHMSGWYSMLTEVLACNACRKAAKESEEHTIGRFLSWDQCILNQLSPAHRAVFPAVLTLRHGVDKQVIRLMRDRTEGNTMVKVWRQVQESHCEDYLQRKDLYTTLLSQYNKPGKITRSLCQQFQRPPARREPPSARLMRKAFLMSEADNIEDYRTQIMS</sequence>
<name>A0AC58JDG4_DANRE</name>
<evidence type="ECO:0000313" key="1">
    <source>
        <dbReference type="Proteomes" id="UP000000437"/>
    </source>
</evidence>
<evidence type="ECO:0000313" key="2">
    <source>
        <dbReference type="RefSeq" id="XP_073804522.1"/>
    </source>
</evidence>